<accession>A0A7K0DUC4</accession>
<reference evidence="3 4" key="1">
    <citation type="submission" date="2019-10" db="EMBL/GenBank/DDBJ databases">
        <title>Nocardia macrotermitis sp. nov. and Nocardia aurantia sp. nov., isolated from the gut of fungus growing-termite Macrotermes natalensis.</title>
        <authorList>
            <person name="Benndorf R."/>
            <person name="Schwitalla J."/>
            <person name="Martin K."/>
            <person name="De Beer W."/>
            <person name="Kaster A.-K."/>
            <person name="Vollmers J."/>
            <person name="Poulsen M."/>
            <person name="Beemelmanns C."/>
        </authorList>
    </citation>
    <scope>NUCLEOTIDE SEQUENCE [LARGE SCALE GENOMIC DNA]</scope>
    <source>
        <strain evidence="3 4">RB56</strain>
    </source>
</reference>
<dbReference type="InterPro" id="IPR036291">
    <property type="entry name" value="NAD(P)-bd_dom_sf"/>
</dbReference>
<dbReference type="InterPro" id="IPR057326">
    <property type="entry name" value="KR_dom"/>
</dbReference>
<evidence type="ECO:0000313" key="3">
    <source>
        <dbReference type="EMBL" id="MQY29178.1"/>
    </source>
</evidence>
<evidence type="ECO:0000256" key="1">
    <source>
        <dbReference type="ARBA" id="ARBA00023002"/>
    </source>
</evidence>
<dbReference type="NCBIfam" id="NF004846">
    <property type="entry name" value="PRK06197.1"/>
    <property type="match status" value="1"/>
</dbReference>
<evidence type="ECO:0000259" key="2">
    <source>
        <dbReference type="SMART" id="SM00822"/>
    </source>
</evidence>
<dbReference type="Gene3D" id="3.40.50.720">
    <property type="entry name" value="NAD(P)-binding Rossmann-like Domain"/>
    <property type="match status" value="1"/>
</dbReference>
<dbReference type="SUPFAM" id="SSF51735">
    <property type="entry name" value="NAD(P)-binding Rossmann-fold domains"/>
    <property type="match status" value="1"/>
</dbReference>
<name>A0A7K0DUC4_9NOCA</name>
<dbReference type="Pfam" id="PF00106">
    <property type="entry name" value="adh_short"/>
    <property type="match status" value="1"/>
</dbReference>
<dbReference type="PRINTS" id="PR00081">
    <property type="entry name" value="GDHRDH"/>
</dbReference>
<keyword evidence="1" id="KW-0560">Oxidoreductase</keyword>
<dbReference type="Proteomes" id="UP000431401">
    <property type="component" value="Unassembled WGS sequence"/>
</dbReference>
<dbReference type="PANTHER" id="PTHR43157:SF31">
    <property type="entry name" value="PHOSPHATIDYLINOSITOL-GLYCAN BIOSYNTHESIS CLASS F PROTEIN"/>
    <property type="match status" value="1"/>
</dbReference>
<sequence>MVGSRARWTAAEIPDQRGRSVVVTGANSGLGFETARMLAERGAHVVLACRNPERATAAAEAIRLTAPDAELSSVRLDLADAGSIRAAAEELRERLARIDLLINNAGAAFGELSLVEGVDRTFATNQLGPFAFTGLLLDRVLAAPAGRIVMVSSNVSGMDELDLDDLDYARRGYGRWKAYAQSKLANLVFALELQRRLTAADAKTLVTAAHPGGANTDFGVNTGGFVGFMGSKTMRRFTAPLAISAERGALNTLRAAVDPEVRGGEFFCPDRLRNMRGYPAARDPGPVASDPATGARLWEICTRLSGVEYAFPA</sequence>
<proteinExistence type="predicted"/>
<dbReference type="AlphaFoldDB" id="A0A7K0DUC4"/>
<dbReference type="EMBL" id="WEGI01000010">
    <property type="protein sequence ID" value="MQY29178.1"/>
    <property type="molecule type" value="Genomic_DNA"/>
</dbReference>
<protein>
    <recommendedName>
        <fullName evidence="2">Ketoreductase domain-containing protein</fullName>
    </recommendedName>
</protein>
<dbReference type="GO" id="GO:0016491">
    <property type="term" value="F:oxidoreductase activity"/>
    <property type="evidence" value="ECO:0007669"/>
    <property type="project" value="UniProtKB-KW"/>
</dbReference>
<comment type="caution">
    <text evidence="3">The sequence shown here is derived from an EMBL/GenBank/DDBJ whole genome shotgun (WGS) entry which is preliminary data.</text>
</comment>
<evidence type="ECO:0000313" key="4">
    <source>
        <dbReference type="Proteomes" id="UP000431401"/>
    </source>
</evidence>
<gene>
    <name evidence="3" type="ORF">NRB56_47680</name>
</gene>
<dbReference type="InterPro" id="IPR002347">
    <property type="entry name" value="SDR_fam"/>
</dbReference>
<dbReference type="RefSeq" id="WP_153345720.1">
    <property type="nucleotide sequence ID" value="NZ_WEGI01000010.1"/>
</dbReference>
<feature type="domain" description="Ketoreductase" evidence="2">
    <location>
        <begin position="19"/>
        <end position="179"/>
    </location>
</feature>
<dbReference type="PANTHER" id="PTHR43157">
    <property type="entry name" value="PHOSPHATIDYLINOSITOL-GLYCAN BIOSYNTHESIS CLASS F PROTEIN-RELATED"/>
    <property type="match status" value="1"/>
</dbReference>
<organism evidence="3 4">
    <name type="scientific">Nocardia aurantia</name>
    <dbReference type="NCBI Taxonomy" id="2585199"/>
    <lineage>
        <taxon>Bacteria</taxon>
        <taxon>Bacillati</taxon>
        <taxon>Actinomycetota</taxon>
        <taxon>Actinomycetes</taxon>
        <taxon>Mycobacteriales</taxon>
        <taxon>Nocardiaceae</taxon>
        <taxon>Nocardia</taxon>
    </lineage>
</organism>
<keyword evidence="4" id="KW-1185">Reference proteome</keyword>
<dbReference type="SMART" id="SM00822">
    <property type="entry name" value="PKS_KR"/>
    <property type="match status" value="1"/>
</dbReference>
<dbReference type="OrthoDB" id="4449798at2"/>